<evidence type="ECO:0000313" key="1">
    <source>
        <dbReference type="EMBL" id="SNR59288.1"/>
    </source>
</evidence>
<dbReference type="AlphaFoldDB" id="A0A238XL38"/>
<name>A0A238XL38_9BACT</name>
<organism evidence="1 2">
    <name type="scientific">Desulfurobacterium atlanticum</name>
    <dbReference type="NCBI Taxonomy" id="240169"/>
    <lineage>
        <taxon>Bacteria</taxon>
        <taxon>Pseudomonadati</taxon>
        <taxon>Aquificota</taxon>
        <taxon>Aquificia</taxon>
        <taxon>Desulfurobacteriales</taxon>
        <taxon>Desulfurobacteriaceae</taxon>
        <taxon>Desulfurobacterium</taxon>
    </lineage>
</organism>
<reference evidence="2" key="1">
    <citation type="submission" date="2017-06" db="EMBL/GenBank/DDBJ databases">
        <authorList>
            <person name="Varghese N."/>
            <person name="Submissions S."/>
        </authorList>
    </citation>
    <scope>NUCLEOTIDE SEQUENCE [LARGE SCALE GENOMIC DNA]</scope>
    <source>
        <strain evidence="2">DSM 15668</strain>
    </source>
</reference>
<evidence type="ECO:0000313" key="2">
    <source>
        <dbReference type="Proteomes" id="UP000198405"/>
    </source>
</evidence>
<proteinExistence type="predicted"/>
<keyword evidence="2" id="KW-1185">Reference proteome</keyword>
<dbReference type="EMBL" id="FZOB01000001">
    <property type="protein sequence ID" value="SNR59288.1"/>
    <property type="molecule type" value="Genomic_DNA"/>
</dbReference>
<protein>
    <submittedName>
        <fullName evidence="1">Uncharacterized protein</fullName>
    </submittedName>
</protein>
<accession>A0A238XL38</accession>
<dbReference type="RefSeq" id="WP_089322094.1">
    <property type="nucleotide sequence ID" value="NZ_FZOB01000001.1"/>
</dbReference>
<sequence>MRKGMVLVTILGTIAVLSIAGAIGAYVINQETGTTAKTINSLKALRAAQSGVEVALTEIKKGDIDCKSATCSPNRVQKNLRYGNFDVSINKQSGNRVRIQSKGIYRNSVREVIVEFSLGRGNFYPFSINGTYHVENFDGGKWSDAYMGVLKFADESSKEQMEDAGFTIDYLTNPQIPRVSNINADEIFPEETACDYGNYNSDYSLNFNPYDKNGDGIVTVCGKTVTINTQIEPTDDKFNITIAAQQDIVVNSNANGVFKKTGSIETGSIENIDIKVLAKGKILLNGGKEFIYLTAKPEENYNILLYGKEEIVGATQDFIKITAGEAETKASNIFILTEGKFTLNQNLNSQYLIDQTGSTKQYTNWVVWADKGLTAHGINSDASAHYPRNMAVIVPEGNVSFKGKWDFAGSGLTYEEIKMFCNNGTDYGISGVYKNLFCELKRQIENGATGGKIKIEKWLEY</sequence>
<gene>
    <name evidence="1" type="ORF">SAMN06265340_10157</name>
</gene>
<dbReference type="Proteomes" id="UP000198405">
    <property type="component" value="Unassembled WGS sequence"/>
</dbReference>
<dbReference type="OrthoDB" id="10777at2"/>